<gene>
    <name evidence="1" type="ORF">RUM4293_03292</name>
</gene>
<accession>A0A0P1E8D9</accession>
<organism evidence="1 2">
    <name type="scientific">Ruegeria atlantica</name>
    <dbReference type="NCBI Taxonomy" id="81569"/>
    <lineage>
        <taxon>Bacteria</taxon>
        <taxon>Pseudomonadati</taxon>
        <taxon>Pseudomonadota</taxon>
        <taxon>Alphaproteobacteria</taxon>
        <taxon>Rhodobacterales</taxon>
        <taxon>Roseobacteraceae</taxon>
        <taxon>Ruegeria</taxon>
    </lineage>
</organism>
<name>A0A0P1E8D9_9RHOB</name>
<dbReference type="RefSeq" id="WP_058274375.1">
    <property type="nucleotide sequence ID" value="NZ_CANLZK010000018.1"/>
</dbReference>
<evidence type="ECO:0008006" key="3">
    <source>
        <dbReference type="Google" id="ProtNLM"/>
    </source>
</evidence>
<dbReference type="Proteomes" id="UP000050786">
    <property type="component" value="Unassembled WGS sequence"/>
</dbReference>
<evidence type="ECO:0000313" key="1">
    <source>
        <dbReference type="EMBL" id="CUH44391.1"/>
    </source>
</evidence>
<evidence type="ECO:0000313" key="2">
    <source>
        <dbReference type="Proteomes" id="UP000050786"/>
    </source>
</evidence>
<dbReference type="PROSITE" id="PS51257">
    <property type="entry name" value="PROKAR_LIPOPROTEIN"/>
    <property type="match status" value="1"/>
</dbReference>
<proteinExistence type="predicted"/>
<keyword evidence="2" id="KW-1185">Reference proteome</keyword>
<protein>
    <recommendedName>
        <fullName evidence="3">D-galactarate dehydratase</fullName>
    </recommendedName>
</protein>
<reference evidence="2" key="1">
    <citation type="submission" date="2015-09" db="EMBL/GenBank/DDBJ databases">
        <authorList>
            <person name="Rodrigo-Torres L."/>
            <person name="Arahal D.R."/>
        </authorList>
    </citation>
    <scope>NUCLEOTIDE SEQUENCE [LARGE SCALE GENOMIC DNA]</scope>
    <source>
        <strain evidence="2">CECT 4293</strain>
    </source>
</reference>
<sequence>MRYALLAFCVLVAGCDTVRSTTDRVFGGDKPPEEAEPAVVEEVVEPQPVAVAATGWLGPKTTIAGLGDPTTPGRWLETSLVETEFTGRVVVPRTGAQAYITLIPASGPAGGGSRLSLDAMRALLLPFDELVELEVYSN</sequence>
<dbReference type="AlphaFoldDB" id="A0A0P1E8D9"/>
<dbReference type="EMBL" id="CYPS01000046">
    <property type="protein sequence ID" value="CUH44391.1"/>
    <property type="molecule type" value="Genomic_DNA"/>
</dbReference>